<keyword evidence="3" id="KW-0808">Transferase</keyword>
<dbReference type="Gene3D" id="3.40.50.150">
    <property type="entry name" value="Vaccinia Virus protein VP39"/>
    <property type="match status" value="1"/>
</dbReference>
<evidence type="ECO:0000259" key="2">
    <source>
        <dbReference type="Pfam" id="PF13649"/>
    </source>
</evidence>
<dbReference type="OrthoDB" id="2013972at2759"/>
<dbReference type="PANTHER" id="PTHR43591:SF24">
    <property type="entry name" value="2-METHOXY-6-POLYPRENYL-1,4-BENZOQUINOL METHYLASE, MITOCHONDRIAL"/>
    <property type="match status" value="1"/>
</dbReference>
<feature type="region of interest" description="Disordered" evidence="1">
    <location>
        <begin position="61"/>
        <end position="99"/>
    </location>
</feature>
<dbReference type="CDD" id="cd02440">
    <property type="entry name" value="AdoMet_MTases"/>
    <property type="match status" value="1"/>
</dbReference>
<feature type="compositionally biased region" description="Polar residues" evidence="1">
    <location>
        <begin position="1"/>
        <end position="10"/>
    </location>
</feature>
<dbReference type="GO" id="GO:0032259">
    <property type="term" value="P:methylation"/>
    <property type="evidence" value="ECO:0007669"/>
    <property type="project" value="UniProtKB-KW"/>
</dbReference>
<feature type="domain" description="Methyltransferase" evidence="2">
    <location>
        <begin position="181"/>
        <end position="272"/>
    </location>
</feature>
<dbReference type="Proteomes" id="UP000242146">
    <property type="component" value="Unassembled WGS sequence"/>
</dbReference>
<dbReference type="GO" id="GO:0008168">
    <property type="term" value="F:methyltransferase activity"/>
    <property type="evidence" value="ECO:0007669"/>
    <property type="project" value="UniProtKB-KW"/>
</dbReference>
<keyword evidence="3" id="KW-0489">Methyltransferase</keyword>
<dbReference type="SUPFAM" id="SSF53335">
    <property type="entry name" value="S-adenosyl-L-methionine-dependent methyltransferases"/>
    <property type="match status" value="1"/>
</dbReference>
<evidence type="ECO:0000313" key="4">
    <source>
        <dbReference type="Proteomes" id="UP000242146"/>
    </source>
</evidence>
<dbReference type="STRING" id="101127.A0A1X2GPB3"/>
<reference evidence="3 4" key="1">
    <citation type="submission" date="2016-07" db="EMBL/GenBank/DDBJ databases">
        <title>Pervasive Adenine N6-methylation of Active Genes in Fungi.</title>
        <authorList>
            <consortium name="DOE Joint Genome Institute"/>
            <person name="Mondo S.J."/>
            <person name="Dannebaum R.O."/>
            <person name="Kuo R.C."/>
            <person name="Labutti K."/>
            <person name="Haridas S."/>
            <person name="Kuo A."/>
            <person name="Salamov A."/>
            <person name="Ahrendt S.R."/>
            <person name="Lipzen A."/>
            <person name="Sullivan W."/>
            <person name="Andreopoulos W.B."/>
            <person name="Clum A."/>
            <person name="Lindquist E."/>
            <person name="Daum C."/>
            <person name="Ramamoorthy G.K."/>
            <person name="Gryganskyi A."/>
            <person name="Culley D."/>
            <person name="Magnuson J.K."/>
            <person name="James T.Y."/>
            <person name="O'Malley M.A."/>
            <person name="Stajich J.E."/>
            <person name="Spatafora J.W."/>
            <person name="Visel A."/>
            <person name="Grigoriev I.V."/>
        </authorList>
    </citation>
    <scope>NUCLEOTIDE SEQUENCE [LARGE SCALE GENOMIC DNA]</scope>
    <source>
        <strain evidence="3 4">NRRL 3301</strain>
    </source>
</reference>
<name>A0A1X2GPB3_9FUNG</name>
<dbReference type="Pfam" id="PF13649">
    <property type="entry name" value="Methyltransf_25"/>
    <property type="match status" value="1"/>
</dbReference>
<dbReference type="InterPro" id="IPR041698">
    <property type="entry name" value="Methyltransf_25"/>
</dbReference>
<dbReference type="InterPro" id="IPR029063">
    <property type="entry name" value="SAM-dependent_MTases_sf"/>
</dbReference>
<dbReference type="AlphaFoldDB" id="A0A1X2GPB3"/>
<feature type="region of interest" description="Disordered" evidence="1">
    <location>
        <begin position="1"/>
        <end position="47"/>
    </location>
</feature>
<gene>
    <name evidence="3" type="ORF">DM01DRAFT_315542</name>
</gene>
<dbReference type="PANTHER" id="PTHR43591">
    <property type="entry name" value="METHYLTRANSFERASE"/>
    <property type="match status" value="1"/>
</dbReference>
<feature type="compositionally biased region" description="Polar residues" evidence="1">
    <location>
        <begin position="90"/>
        <end position="99"/>
    </location>
</feature>
<proteinExistence type="predicted"/>
<feature type="compositionally biased region" description="Low complexity" evidence="1">
    <location>
        <begin position="80"/>
        <end position="89"/>
    </location>
</feature>
<feature type="compositionally biased region" description="Basic residues" evidence="1">
    <location>
        <begin position="64"/>
        <end position="77"/>
    </location>
</feature>
<sequence length="480" mass="53380">MGNTESQPTMVSEHVAANLPKRTQQRLSRPPSANNTRVSPVKKAGPEPGFGFFEVAAIAQAPSPRKKRPAATTKKRRDSNTTSTTVSSNRSGQTEKTAISNQTAKTVLVSQHDLQPLQLVFSTFNGRQYLANTGFHFHVACDDEEAERLVILHFLLKYVLKSNVLAPHIDVMLTKQTNPQVLDLACGCGTWVLEMAADYPSADIHGMDILGNFPTSTKPSNAYFYQHNYLASLPFPDNSLDYVHVRQLLGSISAPQIQRLFSEIARILKPSGTVEVVDVDYRVQHPGPLTQALINEQLYSAFQQRQIDWQRCPQLPTMLMTSSTKNGFVDIHQEETTIPLGWNGQVGQVHGQCFESFLKSIRPALRESVQCSPTWEPQTMEAHMGLTIPMVNKIVRECAKYQSHLNWYVCYAQKSSLPAQSPNSRDSAKAPSMTPSIVSSLDLLAPGKSKNMLPPSFKETKTVPPPNWETIDDFIDGYID</sequence>
<dbReference type="EMBL" id="MCGT01000007">
    <property type="protein sequence ID" value="ORX58248.1"/>
    <property type="molecule type" value="Genomic_DNA"/>
</dbReference>
<protein>
    <submittedName>
        <fullName evidence="3">S-adenosyl-L-methionine-dependent methyltransferase</fullName>
    </submittedName>
</protein>
<feature type="compositionally biased region" description="Polar residues" evidence="1">
    <location>
        <begin position="21"/>
        <end position="38"/>
    </location>
</feature>
<comment type="caution">
    <text evidence="3">The sequence shown here is derived from an EMBL/GenBank/DDBJ whole genome shotgun (WGS) entry which is preliminary data.</text>
</comment>
<accession>A0A1X2GPB3</accession>
<organism evidence="3 4">
    <name type="scientific">Hesseltinella vesiculosa</name>
    <dbReference type="NCBI Taxonomy" id="101127"/>
    <lineage>
        <taxon>Eukaryota</taxon>
        <taxon>Fungi</taxon>
        <taxon>Fungi incertae sedis</taxon>
        <taxon>Mucoromycota</taxon>
        <taxon>Mucoromycotina</taxon>
        <taxon>Mucoromycetes</taxon>
        <taxon>Mucorales</taxon>
        <taxon>Cunninghamellaceae</taxon>
        <taxon>Hesseltinella</taxon>
    </lineage>
</organism>
<keyword evidence="4" id="KW-1185">Reference proteome</keyword>
<evidence type="ECO:0000313" key="3">
    <source>
        <dbReference type="EMBL" id="ORX58248.1"/>
    </source>
</evidence>
<evidence type="ECO:0000256" key="1">
    <source>
        <dbReference type="SAM" id="MobiDB-lite"/>
    </source>
</evidence>